<dbReference type="Proteomes" id="UP001203945">
    <property type="component" value="Unassembled WGS sequence"/>
</dbReference>
<evidence type="ECO:0000313" key="3">
    <source>
        <dbReference type="Proteomes" id="UP001203945"/>
    </source>
</evidence>
<comment type="caution">
    <text evidence="2">The sequence shown here is derived from an EMBL/GenBank/DDBJ whole genome shotgun (WGS) entry which is preliminary data.</text>
</comment>
<dbReference type="InterPro" id="IPR019253">
    <property type="entry name" value="DUF2244_TM"/>
</dbReference>
<dbReference type="EMBL" id="JAKZEU010000004">
    <property type="protein sequence ID" value="MCQ0971163.1"/>
    <property type="molecule type" value="Genomic_DNA"/>
</dbReference>
<sequence length="158" mass="18199">MPYSWSIENGAQVLRARPHRSLPRKGFVWFIGITAVLFLLPLMAVVGTVVLWGLLPFIVIAVAGVWIGLERTYRTGRTTEILHLTRDSLDLRRSDAGRDDRIWHANPYWVRAILRRGPVESYLTLTDGQRELELGSFLTPDERRSLHDDLLRRLADLR</sequence>
<name>A0ABT1MV50_9RHOB</name>
<accession>A0ABT1MV50</accession>
<gene>
    <name evidence="2" type="ORF">MLD63_12095</name>
</gene>
<keyword evidence="1" id="KW-0812">Transmembrane</keyword>
<keyword evidence="1" id="KW-0472">Membrane</keyword>
<evidence type="ECO:0000256" key="1">
    <source>
        <dbReference type="SAM" id="Phobius"/>
    </source>
</evidence>
<dbReference type="Pfam" id="PF10003">
    <property type="entry name" value="DUF2244"/>
    <property type="match status" value="1"/>
</dbReference>
<reference evidence="2 3" key="1">
    <citation type="submission" date="2022-03" db="EMBL/GenBank/DDBJ databases">
        <authorList>
            <person name="He Y."/>
        </authorList>
    </citation>
    <scope>NUCLEOTIDE SEQUENCE [LARGE SCALE GENOMIC DNA]</scope>
    <source>
        <strain evidence="2 3">TK19116</strain>
    </source>
</reference>
<proteinExistence type="predicted"/>
<feature type="transmembrane region" description="Helical" evidence="1">
    <location>
        <begin position="50"/>
        <end position="69"/>
    </location>
</feature>
<protein>
    <submittedName>
        <fullName evidence="2">DUF2244 domain-containing protein</fullName>
    </submittedName>
</protein>
<feature type="transmembrane region" description="Helical" evidence="1">
    <location>
        <begin position="27"/>
        <end position="44"/>
    </location>
</feature>
<keyword evidence="3" id="KW-1185">Reference proteome</keyword>
<organism evidence="2 3">
    <name type="scientific">Paracoccus albicereus</name>
    <dbReference type="NCBI Taxonomy" id="2922394"/>
    <lineage>
        <taxon>Bacteria</taxon>
        <taxon>Pseudomonadati</taxon>
        <taxon>Pseudomonadota</taxon>
        <taxon>Alphaproteobacteria</taxon>
        <taxon>Rhodobacterales</taxon>
        <taxon>Paracoccaceae</taxon>
        <taxon>Paracoccus</taxon>
    </lineage>
</organism>
<evidence type="ECO:0000313" key="2">
    <source>
        <dbReference type="EMBL" id="MCQ0971163.1"/>
    </source>
</evidence>
<keyword evidence="1" id="KW-1133">Transmembrane helix</keyword>
<dbReference type="RefSeq" id="WP_255330175.1">
    <property type="nucleotide sequence ID" value="NZ_JAKZEU010000004.1"/>
</dbReference>